<name>A0A923N477_9BACT</name>
<feature type="transmembrane region" description="Helical" evidence="1">
    <location>
        <begin position="161"/>
        <end position="181"/>
    </location>
</feature>
<sequence>MDLIIFSCRARLASFFRQKKLQRVLLLALGIVGSAFYAWLFSFLLQKAHLGGINPSVQQVLQYANLFLLAIIILRGFFPAYIPKVNIIQRIYPVRALQKFWIEFVVELVSPFYFILVNFLILLFLMSPEYTFLHLLQSLLVMFTAHVTLRSLQVFVERRMRWLSMNFLSAAVLAGGFVALQARVPMFTASDEWLYLIVHLASLGFLIAANFFVELAAAEPKRREVSYSSNARRSLGWRLFKNHKLAKQMILFGLVFKGFFLAVDAFSAYKTGTHIFDKNVVMWIFVGPMIIYSYVFNNAWGFYKNLWLSIERSSGNYVDFVKASLLPLRVPLLMDAVLTALYVTFFNHANALFIVALYIGSVLLLTPFGIIISIISPKAIKGGLFSFEAKSSYFYNFLGIAIYAMLFLPLLHPVLYLIYPVLIGIMFFALVAVLKEYPTYKYKLFETLFKAEA</sequence>
<organism evidence="2 3">
    <name type="scientific">Pontibacter cellulosilyticus</name>
    <dbReference type="NCBI Taxonomy" id="1720253"/>
    <lineage>
        <taxon>Bacteria</taxon>
        <taxon>Pseudomonadati</taxon>
        <taxon>Bacteroidota</taxon>
        <taxon>Cytophagia</taxon>
        <taxon>Cytophagales</taxon>
        <taxon>Hymenobacteraceae</taxon>
        <taxon>Pontibacter</taxon>
    </lineage>
</organism>
<feature type="transmembrane region" description="Helical" evidence="1">
    <location>
        <begin position="21"/>
        <end position="40"/>
    </location>
</feature>
<feature type="transmembrane region" description="Helical" evidence="1">
    <location>
        <begin position="132"/>
        <end position="149"/>
    </location>
</feature>
<dbReference type="EMBL" id="JACRVF010000001">
    <property type="protein sequence ID" value="MBC5992580.1"/>
    <property type="molecule type" value="Genomic_DNA"/>
</dbReference>
<proteinExistence type="predicted"/>
<evidence type="ECO:0000313" key="2">
    <source>
        <dbReference type="EMBL" id="MBC5992580.1"/>
    </source>
</evidence>
<keyword evidence="1" id="KW-0472">Membrane</keyword>
<gene>
    <name evidence="2" type="ORF">H8S84_07010</name>
</gene>
<comment type="caution">
    <text evidence="2">The sequence shown here is derived from an EMBL/GenBank/DDBJ whole genome shotgun (WGS) entry which is preliminary data.</text>
</comment>
<dbReference type="AlphaFoldDB" id="A0A923N477"/>
<dbReference type="Proteomes" id="UP000603640">
    <property type="component" value="Unassembled WGS sequence"/>
</dbReference>
<feature type="transmembrane region" description="Helical" evidence="1">
    <location>
        <begin position="324"/>
        <end position="345"/>
    </location>
</feature>
<keyword evidence="3" id="KW-1185">Reference proteome</keyword>
<feature type="transmembrane region" description="Helical" evidence="1">
    <location>
        <begin position="281"/>
        <end position="303"/>
    </location>
</feature>
<feature type="transmembrane region" description="Helical" evidence="1">
    <location>
        <begin position="104"/>
        <end position="126"/>
    </location>
</feature>
<protein>
    <submittedName>
        <fullName evidence="2">Uncharacterized protein</fullName>
    </submittedName>
</protein>
<feature type="transmembrane region" description="Helical" evidence="1">
    <location>
        <begin position="193"/>
        <end position="213"/>
    </location>
</feature>
<evidence type="ECO:0000256" key="1">
    <source>
        <dbReference type="SAM" id="Phobius"/>
    </source>
</evidence>
<evidence type="ECO:0000313" key="3">
    <source>
        <dbReference type="Proteomes" id="UP000603640"/>
    </source>
</evidence>
<keyword evidence="1" id="KW-1133">Transmembrane helix</keyword>
<keyword evidence="1" id="KW-0812">Transmembrane</keyword>
<feature type="transmembrane region" description="Helical" evidence="1">
    <location>
        <begin position="351"/>
        <end position="372"/>
    </location>
</feature>
<accession>A0A923N477</accession>
<feature type="transmembrane region" description="Helical" evidence="1">
    <location>
        <begin position="60"/>
        <end position="83"/>
    </location>
</feature>
<dbReference type="RefSeq" id="WP_187066515.1">
    <property type="nucleotide sequence ID" value="NZ_JACRVF010000001.1"/>
</dbReference>
<feature type="transmembrane region" description="Helical" evidence="1">
    <location>
        <begin position="393"/>
        <end position="411"/>
    </location>
</feature>
<reference evidence="2" key="1">
    <citation type="submission" date="2020-08" db="EMBL/GenBank/DDBJ databases">
        <title>Pontibacter sp. SD6 16S ribosomal RNA gene Genome sequencing and assembly.</title>
        <authorList>
            <person name="Kang M."/>
        </authorList>
    </citation>
    <scope>NUCLEOTIDE SEQUENCE</scope>
    <source>
        <strain evidence="2">SD6</strain>
    </source>
</reference>
<feature type="transmembrane region" description="Helical" evidence="1">
    <location>
        <begin position="417"/>
        <end position="434"/>
    </location>
</feature>
<feature type="transmembrane region" description="Helical" evidence="1">
    <location>
        <begin position="249"/>
        <end position="269"/>
    </location>
</feature>